<evidence type="ECO:0000313" key="3">
    <source>
        <dbReference type="EMBL" id="CAK8993282.1"/>
    </source>
</evidence>
<keyword evidence="4" id="KW-1185">Reference proteome</keyword>
<dbReference type="InterPro" id="IPR050767">
    <property type="entry name" value="Sel1_AlgK"/>
</dbReference>
<dbReference type="PANTHER" id="PTHR11102">
    <property type="entry name" value="SEL-1-LIKE PROTEIN"/>
    <property type="match status" value="1"/>
</dbReference>
<accession>A0ABP0HST7</accession>
<comment type="caution">
    <text evidence="3">The sequence shown here is derived from an EMBL/GenBank/DDBJ whole genome shotgun (WGS) entry which is preliminary data.</text>
</comment>
<name>A0ABP0HST7_9DINO</name>
<dbReference type="SMART" id="SM00671">
    <property type="entry name" value="SEL1"/>
    <property type="match status" value="6"/>
</dbReference>
<comment type="similarity">
    <text evidence="1">Belongs to the sel-1 family.</text>
</comment>
<dbReference type="SUPFAM" id="SSF81901">
    <property type="entry name" value="HCP-like"/>
    <property type="match status" value="2"/>
</dbReference>
<reference evidence="3 4" key="1">
    <citation type="submission" date="2024-02" db="EMBL/GenBank/DDBJ databases">
        <authorList>
            <person name="Chen Y."/>
            <person name="Shah S."/>
            <person name="Dougan E. K."/>
            <person name="Thang M."/>
            <person name="Chan C."/>
        </authorList>
    </citation>
    <scope>NUCLEOTIDE SEQUENCE [LARGE SCALE GENOMIC DNA]</scope>
</reference>
<dbReference type="PANTHER" id="PTHR11102:SF160">
    <property type="entry name" value="ERAD-ASSOCIATED E3 UBIQUITIN-PROTEIN LIGASE COMPONENT HRD3"/>
    <property type="match status" value="1"/>
</dbReference>
<proteinExistence type="inferred from homology"/>
<organism evidence="3 4">
    <name type="scientific">Durusdinium trenchii</name>
    <dbReference type="NCBI Taxonomy" id="1381693"/>
    <lineage>
        <taxon>Eukaryota</taxon>
        <taxon>Sar</taxon>
        <taxon>Alveolata</taxon>
        <taxon>Dinophyceae</taxon>
        <taxon>Suessiales</taxon>
        <taxon>Symbiodiniaceae</taxon>
        <taxon>Durusdinium</taxon>
    </lineage>
</organism>
<dbReference type="InterPro" id="IPR006597">
    <property type="entry name" value="Sel1-like"/>
</dbReference>
<evidence type="ECO:0000256" key="2">
    <source>
        <dbReference type="SAM" id="MobiDB-lite"/>
    </source>
</evidence>
<feature type="region of interest" description="Disordered" evidence="2">
    <location>
        <begin position="650"/>
        <end position="696"/>
    </location>
</feature>
<evidence type="ECO:0000313" key="4">
    <source>
        <dbReference type="Proteomes" id="UP001642464"/>
    </source>
</evidence>
<dbReference type="Proteomes" id="UP001642464">
    <property type="component" value="Unassembled WGS sequence"/>
</dbReference>
<dbReference type="Gene3D" id="1.25.40.10">
    <property type="entry name" value="Tetratricopeptide repeat domain"/>
    <property type="match status" value="2"/>
</dbReference>
<dbReference type="InterPro" id="IPR011990">
    <property type="entry name" value="TPR-like_helical_dom_sf"/>
</dbReference>
<protein>
    <submittedName>
        <fullName evidence="3">Secretory immunoglobulin A-binding protein EsiB</fullName>
    </submittedName>
</protein>
<dbReference type="SUPFAM" id="SSF68906">
    <property type="entry name" value="SAP domain"/>
    <property type="match status" value="1"/>
</dbReference>
<dbReference type="Pfam" id="PF08238">
    <property type="entry name" value="Sel1"/>
    <property type="match status" value="6"/>
</dbReference>
<dbReference type="EMBL" id="CAXAMM010001747">
    <property type="protein sequence ID" value="CAK8993282.1"/>
    <property type="molecule type" value="Genomic_DNA"/>
</dbReference>
<feature type="compositionally biased region" description="Polar residues" evidence="2">
    <location>
        <begin position="679"/>
        <end position="688"/>
    </location>
</feature>
<gene>
    <name evidence="3" type="ORF">SCF082_LOCUS3445</name>
</gene>
<sequence length="708" mass="76958">MAQELDYFRAACDVASFSIDGQGSMSGYSGTDCQIPSVPSSFAPGHGEGLEDKGCGNGTWTSVEQLVAVPVRPFTFTEAPQTITAGGQYGVLEYHGSISKPHHPGEAEFYLLRGVLTENEAAQLLATCSQALSEAIGSGKGRDLDVDGRPRFAVEVAELGVLDGKGSALRPLVETVLLPLVRQKYGQTAALSSACFRRFVPEERRFIPPHQEYDSFAVMTIALQESASYTGGFFLQGSGKAFVDRKFLQLGRGDLCIFQYDLCHGVDVQEGSHLELVLHFKDSPQAVADGSCPWYSKMVEVGDPDGLFGHALSLVKKDFPAAKEFVEKACEQDHVEALYTAAEWFWDSPFGLEESQNSSASVELWRRAAELGHCRSRSRLGSLLMQGVPGRLQQDIWEGKRLLRLAFEQDDPDAAFHLGQALLQDGDRDGVTKLLAACAKGHPRACFQVAELYREGQFQFPKDLRQSVRYTKWAAHQGDAQALSNLGHLLINGMGVVKDEAKAVRLFRHAAKLGAAEGMLNYGLALLRGSGGVKVDYQEALEWAQKSAALGHSLAHQQLSTFFNAAKNPNPPARCVPSSMQELCSLGVKELRDLLRLEGIDFSDCIEKSDLLARAALHLPGVTEPWDAAPEHTMLLEPKRINKEILRQRGQLPSQGCQGNGKSGADRDPTALDGAIKQGATSSGTQRSEVIPGLSQAEKLPEVFELAD</sequence>
<dbReference type="InterPro" id="IPR036361">
    <property type="entry name" value="SAP_dom_sf"/>
</dbReference>
<evidence type="ECO:0000256" key="1">
    <source>
        <dbReference type="ARBA" id="ARBA00038101"/>
    </source>
</evidence>